<evidence type="ECO:0000313" key="1">
    <source>
        <dbReference type="EMBL" id="GJE75884.1"/>
    </source>
</evidence>
<protein>
    <recommendedName>
        <fullName evidence="3">HNH endonuclease</fullName>
    </recommendedName>
</protein>
<reference evidence="1" key="2">
    <citation type="submission" date="2021-08" db="EMBL/GenBank/DDBJ databases">
        <authorList>
            <person name="Tani A."/>
            <person name="Ola A."/>
            <person name="Ogura Y."/>
            <person name="Katsura K."/>
            <person name="Hayashi T."/>
        </authorList>
    </citation>
    <scope>NUCLEOTIDE SEQUENCE</scope>
    <source>
        <strain evidence="1">DSM 14458</strain>
    </source>
</reference>
<keyword evidence="2" id="KW-1185">Reference proteome</keyword>
<dbReference type="Proteomes" id="UP001055093">
    <property type="component" value="Unassembled WGS sequence"/>
</dbReference>
<evidence type="ECO:0000313" key="2">
    <source>
        <dbReference type="Proteomes" id="UP001055093"/>
    </source>
</evidence>
<accession>A0ABQ4UVQ2</accession>
<organism evidence="1 2">
    <name type="scientific">Methylorubrum suomiense</name>
    <dbReference type="NCBI Taxonomy" id="144191"/>
    <lineage>
        <taxon>Bacteria</taxon>
        <taxon>Pseudomonadati</taxon>
        <taxon>Pseudomonadota</taxon>
        <taxon>Alphaproteobacteria</taxon>
        <taxon>Hyphomicrobiales</taxon>
        <taxon>Methylobacteriaceae</taxon>
        <taxon>Methylorubrum</taxon>
    </lineage>
</organism>
<name>A0ABQ4UVQ2_9HYPH</name>
<dbReference type="EMBL" id="BPRE01000007">
    <property type="protein sequence ID" value="GJE75884.1"/>
    <property type="molecule type" value="Genomic_DNA"/>
</dbReference>
<evidence type="ECO:0008006" key="3">
    <source>
        <dbReference type="Google" id="ProtNLM"/>
    </source>
</evidence>
<proteinExistence type="predicted"/>
<sequence length="107" mass="12484">MCDRWKDGEAGKTGFECFLEDMGPRPSARHTLDRRENDRGYEPGNCRWATMKVQGRNRRNNRIIEFRGERLCVSEAAERFGLKTNVVCTRLDLGWSVERALTEPLHR</sequence>
<gene>
    <name evidence="1" type="ORF">BGCPKDLD_2471</name>
</gene>
<reference evidence="1" key="1">
    <citation type="journal article" date="2021" name="Front. Microbiol.">
        <title>Comprehensive Comparative Genomics and Phenotyping of Methylobacterium Species.</title>
        <authorList>
            <person name="Alessa O."/>
            <person name="Ogura Y."/>
            <person name="Fujitani Y."/>
            <person name="Takami H."/>
            <person name="Hayashi T."/>
            <person name="Sahin N."/>
            <person name="Tani A."/>
        </authorList>
    </citation>
    <scope>NUCLEOTIDE SEQUENCE</scope>
    <source>
        <strain evidence="1">DSM 14458</strain>
    </source>
</reference>
<comment type="caution">
    <text evidence="1">The sequence shown here is derived from an EMBL/GenBank/DDBJ whole genome shotgun (WGS) entry which is preliminary data.</text>
</comment>